<evidence type="ECO:0000313" key="21">
    <source>
        <dbReference type="EMBL" id="MXY95991.1"/>
    </source>
</evidence>
<dbReference type="PANTHER" id="PTHR21403">
    <property type="entry name" value="ATP PHOSPHORIBOSYLTRANSFERASE ATP-PRTASE"/>
    <property type="match status" value="1"/>
</dbReference>
<keyword evidence="13 18" id="KW-0547">Nucleotide-binding</keyword>
<protein>
    <recommendedName>
        <fullName evidence="7 18">ATP phosphoribosyltransferase</fullName>
        <shortName evidence="18">ATP-PRT</shortName>
        <shortName evidence="18">ATP-PRTase</shortName>
        <ecNumber evidence="6 18">2.4.2.17</ecNumber>
    </recommendedName>
</protein>
<dbReference type="Gene3D" id="3.30.70.120">
    <property type="match status" value="1"/>
</dbReference>
<comment type="subcellular location">
    <subcellularLocation>
        <location evidence="3 18">Cytoplasm</location>
    </subcellularLocation>
</comment>
<dbReference type="GO" id="GO:0000105">
    <property type="term" value="P:L-histidine biosynthetic process"/>
    <property type="evidence" value="ECO:0007669"/>
    <property type="project" value="UniProtKB-UniRule"/>
</dbReference>
<comment type="activity regulation">
    <text evidence="18">Feedback inhibited by histidine.</text>
</comment>
<dbReference type="EMBL" id="VXRG01000183">
    <property type="protein sequence ID" value="MXY95991.1"/>
    <property type="molecule type" value="Genomic_DNA"/>
</dbReference>
<evidence type="ECO:0000256" key="6">
    <source>
        <dbReference type="ARBA" id="ARBA00011946"/>
    </source>
</evidence>
<comment type="catalytic activity">
    <reaction evidence="1 18">
        <text>1-(5-phospho-beta-D-ribosyl)-ATP + diphosphate = 5-phospho-alpha-D-ribose 1-diphosphate + ATP</text>
        <dbReference type="Rhea" id="RHEA:18473"/>
        <dbReference type="ChEBI" id="CHEBI:30616"/>
        <dbReference type="ChEBI" id="CHEBI:33019"/>
        <dbReference type="ChEBI" id="CHEBI:58017"/>
        <dbReference type="ChEBI" id="CHEBI:73183"/>
        <dbReference type="EC" id="2.4.2.17"/>
    </reaction>
</comment>
<dbReference type="InterPro" id="IPR015867">
    <property type="entry name" value="N-reg_PII/ATP_PRibTrfase_C"/>
</dbReference>
<dbReference type="Pfam" id="PF08029">
    <property type="entry name" value="HisG_C"/>
    <property type="match status" value="1"/>
</dbReference>
<comment type="pathway">
    <text evidence="4 18">Amino-acid biosynthesis; L-histidine biosynthesis; L-histidine from 5-phospho-alpha-D-ribose 1-diphosphate: step 1/9.</text>
</comment>
<dbReference type="SUPFAM" id="SSF54913">
    <property type="entry name" value="GlnB-like"/>
    <property type="match status" value="1"/>
</dbReference>
<dbReference type="CDD" id="cd13593">
    <property type="entry name" value="PBP2_HisGL3"/>
    <property type="match status" value="1"/>
</dbReference>
<dbReference type="InterPro" id="IPR011322">
    <property type="entry name" value="N-reg_PII-like_a/b"/>
</dbReference>
<dbReference type="NCBIfam" id="TIGR00070">
    <property type="entry name" value="hisG"/>
    <property type="match status" value="1"/>
</dbReference>
<feature type="domain" description="Histidine biosynthesis HisG C-terminal" evidence="20">
    <location>
        <begin position="215"/>
        <end position="287"/>
    </location>
</feature>
<evidence type="ECO:0000256" key="8">
    <source>
        <dbReference type="ARBA" id="ARBA00022490"/>
    </source>
</evidence>
<dbReference type="Gene3D" id="3.40.190.10">
    <property type="entry name" value="Periplasmic binding protein-like II"/>
    <property type="match status" value="2"/>
</dbReference>
<dbReference type="NCBIfam" id="TIGR03455">
    <property type="entry name" value="HisG_C-term"/>
    <property type="match status" value="1"/>
</dbReference>
<evidence type="ECO:0000256" key="1">
    <source>
        <dbReference type="ARBA" id="ARBA00000915"/>
    </source>
</evidence>
<dbReference type="PANTHER" id="PTHR21403:SF10">
    <property type="entry name" value="ATP PHOSPHORIBOSYLTRANSFERASE"/>
    <property type="match status" value="1"/>
</dbReference>
<dbReference type="InterPro" id="IPR013115">
    <property type="entry name" value="HisG_C"/>
</dbReference>
<evidence type="ECO:0000256" key="3">
    <source>
        <dbReference type="ARBA" id="ARBA00004496"/>
    </source>
</evidence>
<dbReference type="InterPro" id="IPR020621">
    <property type="entry name" value="ATP-PRT_HisG_long"/>
</dbReference>
<comment type="caution">
    <text evidence="21">The sequence shown here is derived from an EMBL/GenBank/DDBJ whole genome shotgun (WGS) entry which is preliminary data.</text>
</comment>
<dbReference type="EC" id="2.4.2.17" evidence="6 18"/>
<keyword evidence="8 18" id="KW-0963">Cytoplasm</keyword>
<evidence type="ECO:0000256" key="5">
    <source>
        <dbReference type="ARBA" id="ARBA00007955"/>
    </source>
</evidence>
<evidence type="ECO:0000256" key="18">
    <source>
        <dbReference type="HAMAP-Rule" id="MF_00079"/>
    </source>
</evidence>
<dbReference type="GO" id="GO:0005524">
    <property type="term" value="F:ATP binding"/>
    <property type="evidence" value="ECO:0007669"/>
    <property type="project" value="UniProtKB-KW"/>
</dbReference>
<evidence type="ECO:0000256" key="13">
    <source>
        <dbReference type="ARBA" id="ARBA00022741"/>
    </source>
</evidence>
<evidence type="ECO:0000256" key="10">
    <source>
        <dbReference type="ARBA" id="ARBA00022676"/>
    </source>
</evidence>
<organism evidence="21">
    <name type="scientific">Caldilineaceae bacterium SB0664_bin_27</name>
    <dbReference type="NCBI Taxonomy" id="2605260"/>
    <lineage>
        <taxon>Bacteria</taxon>
        <taxon>Bacillati</taxon>
        <taxon>Chloroflexota</taxon>
        <taxon>Caldilineae</taxon>
        <taxon>Caldilineales</taxon>
        <taxon>Caldilineaceae</taxon>
    </lineage>
</organism>
<comment type="function">
    <text evidence="17 18">Catalyzes the condensation of ATP and 5-phosphoribose 1-diphosphate to form N'-(5'-phosphoribosyl)-ATP (PR-ATP). Has a crucial role in the pathway because the rate of histidine biosynthesis seems to be controlled primarily by regulation of HisG enzymatic activity.</text>
</comment>
<evidence type="ECO:0000256" key="11">
    <source>
        <dbReference type="ARBA" id="ARBA00022679"/>
    </source>
</evidence>
<evidence type="ECO:0000256" key="4">
    <source>
        <dbReference type="ARBA" id="ARBA00004667"/>
    </source>
</evidence>
<comment type="cofactor">
    <cofactor evidence="2 18">
        <name>Mg(2+)</name>
        <dbReference type="ChEBI" id="CHEBI:18420"/>
    </cofactor>
</comment>
<dbReference type="InterPro" id="IPR001348">
    <property type="entry name" value="ATP_PRibTrfase_HisG"/>
</dbReference>
<evidence type="ECO:0000256" key="2">
    <source>
        <dbReference type="ARBA" id="ARBA00001946"/>
    </source>
</evidence>
<dbReference type="FunFam" id="3.30.70.120:FF:000002">
    <property type="entry name" value="ATP phosphoribosyltransferase"/>
    <property type="match status" value="1"/>
</dbReference>
<reference evidence="21" key="1">
    <citation type="submission" date="2019-09" db="EMBL/GenBank/DDBJ databases">
        <title>Characterisation of the sponge microbiome using genome-centric metagenomics.</title>
        <authorList>
            <person name="Engelberts J.P."/>
            <person name="Robbins S.J."/>
            <person name="De Goeij J.M."/>
            <person name="Aranda M."/>
            <person name="Bell S.C."/>
            <person name="Webster N.S."/>
        </authorList>
    </citation>
    <scope>NUCLEOTIDE SEQUENCE</scope>
    <source>
        <strain evidence="21">SB0664_bin_27</strain>
    </source>
</reference>
<evidence type="ECO:0000256" key="9">
    <source>
        <dbReference type="ARBA" id="ARBA00022605"/>
    </source>
</evidence>
<dbReference type="AlphaFoldDB" id="A0A6B0YZT8"/>
<dbReference type="Pfam" id="PF01634">
    <property type="entry name" value="HisG"/>
    <property type="match status" value="1"/>
</dbReference>
<accession>A0A6B0YZT8</accession>
<evidence type="ECO:0000256" key="14">
    <source>
        <dbReference type="ARBA" id="ARBA00022840"/>
    </source>
</evidence>
<keyword evidence="9 18" id="KW-0028">Amino-acid biosynthesis</keyword>
<feature type="domain" description="ATP phosphoribosyltransferase catalytic" evidence="19">
    <location>
        <begin position="50"/>
        <end position="210"/>
    </location>
</feature>
<evidence type="ECO:0000256" key="16">
    <source>
        <dbReference type="ARBA" id="ARBA00023102"/>
    </source>
</evidence>
<comment type="similarity">
    <text evidence="5 18">Belongs to the ATP phosphoribosyltransferase family. Long subfamily.</text>
</comment>
<evidence type="ECO:0000259" key="19">
    <source>
        <dbReference type="Pfam" id="PF01634"/>
    </source>
</evidence>
<dbReference type="SUPFAM" id="SSF53850">
    <property type="entry name" value="Periplasmic binding protein-like II"/>
    <property type="match status" value="1"/>
</dbReference>
<dbReference type="InterPro" id="IPR013820">
    <property type="entry name" value="ATP_PRibTrfase_cat"/>
</dbReference>
<dbReference type="GO" id="GO:0005737">
    <property type="term" value="C:cytoplasm"/>
    <property type="evidence" value="ECO:0007669"/>
    <property type="project" value="UniProtKB-SubCell"/>
</dbReference>
<evidence type="ECO:0000256" key="17">
    <source>
        <dbReference type="ARBA" id="ARBA00024861"/>
    </source>
</evidence>
<keyword evidence="14 18" id="KW-0067">ATP-binding</keyword>
<dbReference type="GO" id="GO:0000287">
    <property type="term" value="F:magnesium ion binding"/>
    <property type="evidence" value="ECO:0007669"/>
    <property type="project" value="UniProtKB-UniRule"/>
</dbReference>
<keyword evidence="15 18" id="KW-0460">Magnesium</keyword>
<keyword evidence="16 18" id="KW-0368">Histidine biosynthesis</keyword>
<name>A0A6B0YZT8_9CHLR</name>
<evidence type="ECO:0000259" key="20">
    <source>
        <dbReference type="Pfam" id="PF08029"/>
    </source>
</evidence>
<evidence type="ECO:0000256" key="15">
    <source>
        <dbReference type="ARBA" id="ARBA00022842"/>
    </source>
</evidence>
<gene>
    <name evidence="18" type="primary">hisG</name>
    <name evidence="21" type="ORF">F4Y42_21330</name>
</gene>
<sequence length="290" mass="32361">MSRLTLGIPKGSLQESTIALFAKAGYQVYVRGRSYAPYIDDPEIGCLMFRAQEIARYVERGVLDVGLTGKDWVQENEAEVREVEDLVYSKATNQSYRWVLAVPDDSDIHTPKDLEGKRIATELVQVTRRYLERHAVKAEVEYSWGATEVKAPLLVDAVVEGTETGSSLRANRLRIVDTVAESTTKLIANHDAWADCWKRQKIENLAMLLKGALQASAKVGLKMNLPRSSLDAITEQLPALHTPSITNQTDPDWVALEVIIDEKIVRDLIPDLKQAGATGIIEYPLNKVIY</sequence>
<keyword evidence="11 18" id="KW-0808">Transferase</keyword>
<evidence type="ECO:0000256" key="12">
    <source>
        <dbReference type="ARBA" id="ARBA00022723"/>
    </source>
</evidence>
<dbReference type="UniPathway" id="UPA00031">
    <property type="reaction ID" value="UER00006"/>
</dbReference>
<dbReference type="GO" id="GO:0003879">
    <property type="term" value="F:ATP phosphoribosyltransferase activity"/>
    <property type="evidence" value="ECO:0007669"/>
    <property type="project" value="UniProtKB-UniRule"/>
</dbReference>
<dbReference type="HAMAP" id="MF_00079">
    <property type="entry name" value="HisG_Long"/>
    <property type="match status" value="1"/>
</dbReference>
<proteinExistence type="inferred from homology"/>
<evidence type="ECO:0000256" key="7">
    <source>
        <dbReference type="ARBA" id="ARBA00020998"/>
    </source>
</evidence>
<keyword evidence="12 18" id="KW-0479">Metal-binding</keyword>
<keyword evidence="10 18" id="KW-0328">Glycosyltransferase</keyword>